<dbReference type="InterPro" id="IPR021109">
    <property type="entry name" value="Peptidase_aspartic_dom_sf"/>
</dbReference>
<evidence type="ECO:0000256" key="22">
    <source>
        <dbReference type="ARBA" id="ARBA00022884"/>
    </source>
</evidence>
<keyword evidence="27" id="KW-0238">DNA-binding</keyword>
<evidence type="ECO:0000256" key="35">
    <source>
        <dbReference type="ARBA" id="ARBA00063849"/>
    </source>
</evidence>
<comment type="catalytic activity">
    <reaction evidence="1">
        <text>Endonucleolytic cleavage to 5'-phosphomonoester.</text>
        <dbReference type="EC" id="3.1.26.4"/>
    </reaction>
</comment>
<dbReference type="GO" id="GO:0003964">
    <property type="term" value="F:RNA-directed DNA polymerase activity"/>
    <property type="evidence" value="ECO:0007669"/>
    <property type="project" value="UniProtKB-KW"/>
</dbReference>
<dbReference type="GO" id="GO:0005634">
    <property type="term" value="C:nucleus"/>
    <property type="evidence" value="ECO:0007669"/>
    <property type="project" value="UniProtKB-SubCell"/>
</dbReference>
<keyword evidence="17" id="KW-0863">Zinc-finger</keyword>
<evidence type="ECO:0000256" key="12">
    <source>
        <dbReference type="ARBA" id="ARBA00022723"/>
    </source>
</evidence>
<dbReference type="FunFam" id="3.10.10.10:FF:000007">
    <property type="entry name" value="Retrovirus-related Pol polyprotein from transposon 17.6-like Protein"/>
    <property type="match status" value="1"/>
</dbReference>
<keyword evidence="13" id="KW-0547">Nucleotide-binding</keyword>
<keyword evidence="6" id="KW-0963">Cytoplasm</keyword>
<evidence type="ECO:0000256" key="1">
    <source>
        <dbReference type="ARBA" id="ARBA00000077"/>
    </source>
</evidence>
<comment type="subunit">
    <text evidence="35">The protease is a homodimer, whose active site consists of two apposed aspartic acid residues.</text>
</comment>
<dbReference type="GO" id="GO:0003887">
    <property type="term" value="F:DNA-directed DNA polymerase activity"/>
    <property type="evidence" value="ECO:0007669"/>
    <property type="project" value="UniProtKB-KW"/>
</dbReference>
<evidence type="ECO:0000256" key="6">
    <source>
        <dbReference type="ARBA" id="ARBA00022490"/>
    </source>
</evidence>
<keyword evidence="18" id="KW-0378">Hydrolase</keyword>
<evidence type="ECO:0000256" key="9">
    <source>
        <dbReference type="ARBA" id="ARBA00022679"/>
    </source>
</evidence>
<dbReference type="Pfam" id="PF17917">
    <property type="entry name" value="RT_RNaseH"/>
    <property type="match status" value="1"/>
</dbReference>
<keyword evidence="25" id="KW-0239">DNA-directed DNA polymerase</keyword>
<dbReference type="GO" id="GO:0005524">
    <property type="term" value="F:ATP binding"/>
    <property type="evidence" value="ECO:0007669"/>
    <property type="project" value="UniProtKB-KW"/>
</dbReference>
<dbReference type="Pfam" id="PF00078">
    <property type="entry name" value="RVT_1"/>
    <property type="match status" value="1"/>
</dbReference>
<evidence type="ECO:0000256" key="18">
    <source>
        <dbReference type="ARBA" id="ARBA00022801"/>
    </source>
</evidence>
<evidence type="ECO:0000256" key="20">
    <source>
        <dbReference type="ARBA" id="ARBA00022840"/>
    </source>
</evidence>
<evidence type="ECO:0000256" key="7">
    <source>
        <dbReference type="ARBA" id="ARBA00022612"/>
    </source>
</evidence>
<evidence type="ECO:0000313" key="41">
    <source>
        <dbReference type="EMBL" id="CAG2208379.1"/>
    </source>
</evidence>
<evidence type="ECO:0000256" key="30">
    <source>
        <dbReference type="ARBA" id="ARBA00023268"/>
    </source>
</evidence>
<dbReference type="GO" id="GO:0075523">
    <property type="term" value="P:viral translational frameshifting"/>
    <property type="evidence" value="ECO:0007669"/>
    <property type="project" value="UniProtKB-KW"/>
</dbReference>
<dbReference type="EMBL" id="CAJPWZ010001106">
    <property type="protein sequence ID" value="CAG2208379.1"/>
    <property type="molecule type" value="Genomic_DNA"/>
</dbReference>
<evidence type="ECO:0000256" key="24">
    <source>
        <dbReference type="ARBA" id="ARBA00022918"/>
    </source>
</evidence>
<evidence type="ECO:0000256" key="15">
    <source>
        <dbReference type="ARBA" id="ARBA00022758"/>
    </source>
</evidence>
<dbReference type="FunFam" id="3.30.420.10:FF:000032">
    <property type="entry name" value="Retrovirus-related Pol polyprotein from transposon 297-like Protein"/>
    <property type="match status" value="1"/>
</dbReference>
<evidence type="ECO:0000259" key="39">
    <source>
        <dbReference type="PROSITE" id="PS50878"/>
    </source>
</evidence>
<dbReference type="Gene3D" id="3.30.70.270">
    <property type="match status" value="2"/>
</dbReference>
<dbReference type="InterPro" id="IPR000477">
    <property type="entry name" value="RT_dom"/>
</dbReference>
<evidence type="ECO:0000313" key="42">
    <source>
        <dbReference type="Proteomes" id="UP000683360"/>
    </source>
</evidence>
<dbReference type="GO" id="GO:0004190">
    <property type="term" value="F:aspartic-type endopeptidase activity"/>
    <property type="evidence" value="ECO:0007669"/>
    <property type="project" value="UniProtKB-KW"/>
</dbReference>
<keyword evidence="19" id="KW-0862">Zinc</keyword>
<comment type="caution">
    <text evidence="41">The sequence shown here is derived from an EMBL/GenBank/DDBJ whole genome shotgun (WGS) entry which is preliminary data.</text>
</comment>
<evidence type="ECO:0000259" key="38">
    <source>
        <dbReference type="PROSITE" id="PS50175"/>
    </source>
</evidence>
<dbReference type="InterPro" id="IPR041588">
    <property type="entry name" value="Integrase_H2C2"/>
</dbReference>
<evidence type="ECO:0000256" key="5">
    <source>
        <dbReference type="ARBA" id="ARBA00012493"/>
    </source>
</evidence>
<dbReference type="Gene3D" id="3.30.420.10">
    <property type="entry name" value="Ribonuclease H-like superfamily/Ribonuclease H"/>
    <property type="match status" value="1"/>
</dbReference>
<dbReference type="Gene3D" id="1.10.340.70">
    <property type="match status" value="1"/>
</dbReference>
<gene>
    <name evidence="41" type="ORF">MEDL_22588</name>
</gene>
<feature type="domain" description="Integrase catalytic" evidence="40">
    <location>
        <begin position="1014"/>
        <end position="1177"/>
    </location>
</feature>
<dbReference type="GO" id="GO:0008270">
    <property type="term" value="F:zinc ion binding"/>
    <property type="evidence" value="ECO:0007669"/>
    <property type="project" value="UniProtKB-KW"/>
</dbReference>
<comment type="function">
    <text evidence="34">Capsid protein (CA) is the structural component of the virus-like particle (VLP), forming the shell that encapsulates the genomic RNA-nucleocapsid complex.</text>
</comment>
<keyword evidence="8" id="KW-0645">Protease</keyword>
<evidence type="ECO:0000256" key="28">
    <source>
        <dbReference type="ARBA" id="ARBA00023172"/>
    </source>
</evidence>
<evidence type="ECO:0000256" key="27">
    <source>
        <dbReference type="ARBA" id="ARBA00023125"/>
    </source>
</evidence>
<organism evidence="41 42">
    <name type="scientific">Mytilus edulis</name>
    <name type="common">Blue mussel</name>
    <dbReference type="NCBI Taxonomy" id="6550"/>
    <lineage>
        <taxon>Eukaryota</taxon>
        <taxon>Metazoa</taxon>
        <taxon>Spiralia</taxon>
        <taxon>Lophotrochozoa</taxon>
        <taxon>Mollusca</taxon>
        <taxon>Bivalvia</taxon>
        <taxon>Autobranchia</taxon>
        <taxon>Pteriomorphia</taxon>
        <taxon>Mytilida</taxon>
        <taxon>Mytiloidea</taxon>
        <taxon>Mytilidae</taxon>
        <taxon>Mytilinae</taxon>
        <taxon>Mytilus</taxon>
    </lineage>
</organism>
<dbReference type="PROSITE" id="PS50878">
    <property type="entry name" value="RT_POL"/>
    <property type="match status" value="1"/>
</dbReference>
<evidence type="ECO:0000256" key="31">
    <source>
        <dbReference type="ARBA" id="ARBA00025590"/>
    </source>
</evidence>
<feature type="domain" description="Reverse transcriptase" evidence="39">
    <location>
        <begin position="397"/>
        <end position="577"/>
    </location>
</feature>
<evidence type="ECO:0000256" key="25">
    <source>
        <dbReference type="ARBA" id="ARBA00022932"/>
    </source>
</evidence>
<dbReference type="CDD" id="cd01647">
    <property type="entry name" value="RT_LTR"/>
    <property type="match status" value="1"/>
</dbReference>
<dbReference type="Pfam" id="PF13975">
    <property type="entry name" value="gag-asp_proteas"/>
    <property type="match status" value="1"/>
</dbReference>
<keyword evidence="14" id="KW-0064">Aspartyl protease</keyword>
<dbReference type="Gene3D" id="2.40.70.10">
    <property type="entry name" value="Acid Proteases"/>
    <property type="match status" value="1"/>
</dbReference>
<comment type="subcellular location">
    <subcellularLocation>
        <location evidence="4">Cytoplasm</location>
    </subcellularLocation>
    <subcellularLocation>
        <location evidence="3">Nucleus</location>
    </subcellularLocation>
</comment>
<dbReference type="PANTHER" id="PTHR37984">
    <property type="entry name" value="PROTEIN CBG26694"/>
    <property type="match status" value="1"/>
</dbReference>
<dbReference type="GO" id="GO:0015074">
    <property type="term" value="P:DNA integration"/>
    <property type="evidence" value="ECO:0007669"/>
    <property type="project" value="UniProtKB-KW"/>
</dbReference>
<dbReference type="Gene3D" id="3.10.10.10">
    <property type="entry name" value="HIV Type 1 Reverse Transcriptase, subunit A, domain 1"/>
    <property type="match status" value="1"/>
</dbReference>
<feature type="compositionally biased region" description="Low complexity" evidence="37">
    <location>
        <begin position="323"/>
        <end position="332"/>
    </location>
</feature>
<sequence>MSDLLSKSITAEMTVNMVQPQQSSVENSILKAVSSIEDKIMDKISQRLDYSSDKFKFQQTTVPTYNDRQPMMPVQRQRPVMSNGPPGSCIGCDSDKCTTYVTIGTTRTKALIDTGANISVINRNLLDRTSYAKVPLQPGAMKQVIAANGNHVQVLGKLSITLHVGNKQFTQTVHVLDQLHHSLILGVDFMKKNGAFINFQDCTLELKDNPNIVLSSITLNSGLVRTKKVVTIPKHSETLIQVSVSKQDEDSTVLFEPLDAPPQFLQNVVVAKCLVKIHNGKAHLRLLNPTATDIKLRPHKVIAKVSHVNTEEIHSIDDKQSADTPSFSPTTKSKSDDMTFDKNRSIFANSLKELGCTHLYNHHIETVPGAKPFRSPPYRQTPKVRAEQDRQVKELLDNDIIEPSCSNWASPVVMCFKKSGEMRMAIDYRKVNALSIPQTFPLPHMESVFDAIGEVKAQYFSCVDLKSGFHQVPLTEESKHKSAFITQTGIYQFKRMPFGLMNSPITFQAMMSHVLRGLNWKFVLVYVDDILIFSQTFEDHLNHLSQVFDRLRHANLKLHPSKCHFAVKEIMFLGHIISREGVKVDPAKTSAVSKFPTPQTQKQLRSFLGMANYYRRFIKDHSKIVFPLNSLLHKDQPVKLKWTPKCQTAFDTIKHALVNAPVLSYPDLDKPFILTCDASDTAIAFVLGQLNSDNKEYAIAYGNKSLTKEERNYTTSEKECLAILKGVETFRPYLANSAFTVITDHNALVWLKSAKHTGRLSRWALKLQDLNFDIIHRPGKSNVVADCLSRVPNPFRATQIDTGSIPIQEQGISSFDSIESHVSLENQSSESEDEVQFGAEVHFYYASEHATDCQECPIISAVDTENIQNIVEDKPALSELQKQCPEFSAIYTYLESGDLPEESKHRDKVVSESKYFSLSESVLFHWYQKRCRGMDPEFRRIKQIALPKSLRLEALQSYHDSLAAGGHFGIDKVNNSLIQKYWWKSMHQDITDYVKSCDRCQRAKQNCNPNRPPLTKMPQVGRFDRWHIDVLGPLTKNSQGYEYILLVIDAFTRWCEAFPMKTQTAKEIADNLYTGVVSRFGCPRVLLSDRGQPFMSKFVKAMCEILQVTQHHTTSYHPNTNGTVERQNHTLAQSLRTYCNDTHDKWPSLIPGIMMAFRRSVCATTGFSPFYMLFGQEMKIPFDIALEPKDSLPQDTRVYIDQFLSNIKMSHKIALQNEAAQKEKDKVRHDQTARVRTFAIGDLVLLKVHKFPKGQSRKLPICSYKNHSSICSSINSMRHFIQHLHDSMEHDLKETIQAIRILVPQTKLFESNRNGRAILPFIGSMAKGLFGLATMSDVQLLANHINALNAKSRSITQALQQHSDHLSSFVKVIDKRTSNLMQGIKDNSLEIQTIAHSFQLAIVSSEQSMVNISQILITLTNNFNVLKSNLLQLQNAFQSLHNRCTSLVLEVTCGGDCVVIPILDLSLCPSYYGFSRPSVLDLTVASFPSCKMFAVWSSFEVTNKLTQKFVKIPTTLTLSFLQSYRIKKVLAQPFNAYIYVTHQGFATMLSQPANVSKQTVQALAADSDSLYPSLLA</sequence>
<dbReference type="FunFam" id="1.10.340.70:FF:000001">
    <property type="entry name" value="Retrovirus-related Pol polyprotein from transposon gypsy-like Protein"/>
    <property type="match status" value="1"/>
</dbReference>
<evidence type="ECO:0000259" key="40">
    <source>
        <dbReference type="PROSITE" id="PS50994"/>
    </source>
</evidence>
<dbReference type="FunFam" id="3.30.70.270:FF:000026">
    <property type="entry name" value="Transposon Ty3-G Gag-Pol polyprotein"/>
    <property type="match status" value="1"/>
</dbReference>
<comment type="function">
    <text evidence="31">Reverse transcriptase/ribonuclease H (RT) is a multifunctional enzyme that catalyzes the conversion of the retro-elements RNA genome into dsDNA within the VLP. The enzyme displays a DNA polymerase activity that can copy either DNA or RNA templates, and a ribonuclease H (RNase H) activity that cleaves the RNA strand of RNA-DNA heteroduplexes during plus-strand synthesis and hydrolyzes RNA primers. The conversion leads to a linear dsDNA copy of the retrotransposon that includes long terminal repeats (LTRs) at both ends.</text>
</comment>
<keyword evidence="23" id="KW-0229">DNA integration</keyword>
<keyword evidence="10" id="KW-0548">Nucleotidyltransferase</keyword>
<feature type="domain" description="Peptidase A2" evidence="38">
    <location>
        <begin position="108"/>
        <end position="189"/>
    </location>
</feature>
<keyword evidence="12" id="KW-0479">Metal-binding</keyword>
<comment type="function">
    <text evidence="33">Nucleocapsid protein p11 (NC) forms the nucleocore that coats the retro-elements dimeric RNA. Binds these RNAs through its zinc fingers. Promotes primer tRNA(i)-Met annealing to the multipartite primer-binding site (PBS), dimerization of Ty3 RNA and initiation of reverse transcription.</text>
</comment>
<keyword evidence="29" id="KW-0539">Nucleus</keyword>
<dbReference type="CDD" id="cd00303">
    <property type="entry name" value="retropepsin_like"/>
    <property type="match status" value="1"/>
</dbReference>
<dbReference type="PROSITE" id="PS50994">
    <property type="entry name" value="INTEGRASE"/>
    <property type="match status" value="1"/>
</dbReference>
<keyword evidence="20" id="KW-0067">ATP-binding</keyword>
<feature type="region of interest" description="Disordered" evidence="37">
    <location>
        <begin position="313"/>
        <end position="338"/>
    </location>
</feature>
<keyword evidence="30" id="KW-0511">Multifunctional enzyme</keyword>
<protein>
    <recommendedName>
        <fullName evidence="5">RNA-directed DNA polymerase</fullName>
        <ecNumber evidence="5">2.7.7.49</ecNumber>
    </recommendedName>
    <alternativeName>
        <fullName evidence="36">Gag3-Pol3</fullName>
    </alternativeName>
</protein>
<evidence type="ECO:0000256" key="17">
    <source>
        <dbReference type="ARBA" id="ARBA00022771"/>
    </source>
</evidence>
<dbReference type="InterPro" id="IPR043128">
    <property type="entry name" value="Rev_trsase/Diguanyl_cyclase"/>
</dbReference>
<dbReference type="InterPro" id="IPR001584">
    <property type="entry name" value="Integrase_cat-core"/>
</dbReference>
<dbReference type="GO" id="GO:0003723">
    <property type="term" value="F:RNA binding"/>
    <property type="evidence" value="ECO:0007669"/>
    <property type="project" value="UniProtKB-KW"/>
</dbReference>
<evidence type="ECO:0000256" key="37">
    <source>
        <dbReference type="SAM" id="MobiDB-lite"/>
    </source>
</evidence>
<reference evidence="41" key="1">
    <citation type="submission" date="2021-03" db="EMBL/GenBank/DDBJ databases">
        <authorList>
            <person name="Bekaert M."/>
        </authorList>
    </citation>
    <scope>NUCLEOTIDE SEQUENCE</scope>
</reference>
<evidence type="ECO:0000256" key="29">
    <source>
        <dbReference type="ARBA" id="ARBA00023242"/>
    </source>
</evidence>
<evidence type="ECO:0000256" key="14">
    <source>
        <dbReference type="ARBA" id="ARBA00022750"/>
    </source>
</evidence>
<evidence type="ECO:0000256" key="11">
    <source>
        <dbReference type="ARBA" id="ARBA00022722"/>
    </source>
</evidence>
<evidence type="ECO:0000256" key="2">
    <source>
        <dbReference type="ARBA" id="ARBA00002180"/>
    </source>
</evidence>
<evidence type="ECO:0000256" key="3">
    <source>
        <dbReference type="ARBA" id="ARBA00004123"/>
    </source>
</evidence>
<dbReference type="InterPro" id="IPR050951">
    <property type="entry name" value="Retrovirus_Pol_polyprotein"/>
</dbReference>
<dbReference type="GO" id="GO:0004523">
    <property type="term" value="F:RNA-DNA hybrid ribonuclease activity"/>
    <property type="evidence" value="ECO:0007669"/>
    <property type="project" value="UniProtKB-EC"/>
</dbReference>
<evidence type="ECO:0000256" key="34">
    <source>
        <dbReference type="ARBA" id="ARBA00055383"/>
    </source>
</evidence>
<keyword evidence="42" id="KW-1185">Reference proteome</keyword>
<keyword evidence="22" id="KW-0694">RNA-binding</keyword>
<dbReference type="GO" id="GO:0006508">
    <property type="term" value="P:proteolysis"/>
    <property type="evidence" value="ECO:0007669"/>
    <property type="project" value="UniProtKB-KW"/>
</dbReference>
<comment type="function">
    <text evidence="32">Integrase (IN) targets the VLP to the nucleus, where a subparticle preintegration complex (PIC) containing at least integrase and the newly synthesized dsDNA copy of the retrotransposon must transit the nuclear membrane. Once in the nucleus, integrase performs the integration of the dsDNA into the host genome.</text>
</comment>
<keyword evidence="26" id="KW-0917">Virion maturation</keyword>
<dbReference type="GO" id="GO:0005737">
    <property type="term" value="C:cytoplasm"/>
    <property type="evidence" value="ECO:0007669"/>
    <property type="project" value="UniProtKB-SubCell"/>
</dbReference>
<dbReference type="OrthoDB" id="5868531at2759"/>
<keyword evidence="11" id="KW-0540">Nuclease</keyword>
<evidence type="ECO:0000256" key="26">
    <source>
        <dbReference type="ARBA" id="ARBA00023113"/>
    </source>
</evidence>
<dbReference type="Proteomes" id="UP000683360">
    <property type="component" value="Unassembled WGS sequence"/>
</dbReference>
<evidence type="ECO:0000256" key="23">
    <source>
        <dbReference type="ARBA" id="ARBA00022908"/>
    </source>
</evidence>
<keyword evidence="16" id="KW-0255">Endonuclease</keyword>
<dbReference type="GO" id="GO:0003677">
    <property type="term" value="F:DNA binding"/>
    <property type="evidence" value="ECO:0007669"/>
    <property type="project" value="UniProtKB-KW"/>
</dbReference>
<dbReference type="InterPro" id="IPR041373">
    <property type="entry name" value="RT_RNaseH"/>
</dbReference>
<keyword evidence="15" id="KW-0688">Ribosomal frameshifting</keyword>
<evidence type="ECO:0000256" key="33">
    <source>
        <dbReference type="ARBA" id="ARBA00055265"/>
    </source>
</evidence>
<dbReference type="InterPro" id="IPR043502">
    <property type="entry name" value="DNA/RNA_pol_sf"/>
</dbReference>
<evidence type="ECO:0000256" key="4">
    <source>
        <dbReference type="ARBA" id="ARBA00004496"/>
    </source>
</evidence>
<keyword evidence="9" id="KW-0808">Transferase</keyword>
<evidence type="ECO:0000256" key="16">
    <source>
        <dbReference type="ARBA" id="ARBA00022759"/>
    </source>
</evidence>
<evidence type="ECO:0000256" key="10">
    <source>
        <dbReference type="ARBA" id="ARBA00022695"/>
    </source>
</evidence>
<dbReference type="SUPFAM" id="SSF53098">
    <property type="entry name" value="Ribonuclease H-like"/>
    <property type="match status" value="1"/>
</dbReference>
<comment type="function">
    <text evidence="2">The aspartyl protease (PR) mediates the proteolytic cleavages of the Gag and Gag-Pol polyproteins after assembly of the VLP.</text>
</comment>
<evidence type="ECO:0000256" key="21">
    <source>
        <dbReference type="ARBA" id="ARBA00022842"/>
    </source>
</evidence>
<evidence type="ECO:0000256" key="32">
    <source>
        <dbReference type="ARBA" id="ARBA00025615"/>
    </source>
</evidence>
<accession>A0A8S3RNN6</accession>
<dbReference type="PROSITE" id="PS50175">
    <property type="entry name" value="ASP_PROT_RETROV"/>
    <property type="match status" value="1"/>
</dbReference>
<keyword evidence="7" id="KW-1188">Viral release from host cell</keyword>
<dbReference type="InterPro" id="IPR012337">
    <property type="entry name" value="RNaseH-like_sf"/>
</dbReference>
<proteinExistence type="predicted"/>
<dbReference type="SUPFAM" id="SSF56672">
    <property type="entry name" value="DNA/RNA polymerases"/>
    <property type="match status" value="1"/>
</dbReference>
<dbReference type="InterPro" id="IPR001995">
    <property type="entry name" value="Peptidase_A2_cat"/>
</dbReference>
<evidence type="ECO:0000256" key="8">
    <source>
        <dbReference type="ARBA" id="ARBA00022670"/>
    </source>
</evidence>
<dbReference type="InterPro" id="IPR036397">
    <property type="entry name" value="RNaseH_sf"/>
</dbReference>
<name>A0A8S3RNN6_MYTED</name>
<dbReference type="SUPFAM" id="SSF50630">
    <property type="entry name" value="Acid proteases"/>
    <property type="match status" value="1"/>
</dbReference>
<dbReference type="PANTHER" id="PTHR37984:SF5">
    <property type="entry name" value="PROTEIN NYNRIN-LIKE"/>
    <property type="match status" value="1"/>
</dbReference>
<evidence type="ECO:0000256" key="13">
    <source>
        <dbReference type="ARBA" id="ARBA00022741"/>
    </source>
</evidence>
<keyword evidence="21" id="KW-0460">Magnesium</keyword>
<dbReference type="CDD" id="cd09274">
    <property type="entry name" value="RNase_HI_RT_Ty3"/>
    <property type="match status" value="1"/>
</dbReference>
<dbReference type="EC" id="2.7.7.49" evidence="5"/>
<evidence type="ECO:0000256" key="36">
    <source>
        <dbReference type="ARBA" id="ARBA00082890"/>
    </source>
</evidence>
<keyword evidence="28" id="KW-0233">DNA recombination</keyword>
<dbReference type="Pfam" id="PF00665">
    <property type="entry name" value="rve"/>
    <property type="match status" value="1"/>
</dbReference>
<evidence type="ECO:0000256" key="19">
    <source>
        <dbReference type="ARBA" id="ARBA00022833"/>
    </source>
</evidence>
<dbReference type="Pfam" id="PF17921">
    <property type="entry name" value="Integrase_H2C2"/>
    <property type="match status" value="1"/>
</dbReference>
<keyword evidence="24" id="KW-0695">RNA-directed DNA polymerase</keyword>
<dbReference type="GO" id="GO:0006310">
    <property type="term" value="P:DNA recombination"/>
    <property type="evidence" value="ECO:0007669"/>
    <property type="project" value="UniProtKB-KW"/>
</dbReference>